<dbReference type="InterPro" id="IPR001347">
    <property type="entry name" value="SIS_dom"/>
</dbReference>
<dbReference type="InterPro" id="IPR023214">
    <property type="entry name" value="HAD_sf"/>
</dbReference>
<protein>
    <submittedName>
        <fullName evidence="2">SIS domain-containing protein</fullName>
    </submittedName>
</protein>
<name>A0A926HLW0_9FIRM</name>
<dbReference type="AlphaFoldDB" id="A0A926HLW0"/>
<dbReference type="SUPFAM" id="SSF56784">
    <property type="entry name" value="HAD-like"/>
    <property type="match status" value="1"/>
</dbReference>
<dbReference type="Gene3D" id="3.40.50.10490">
    <property type="entry name" value="Glucose-6-phosphate isomerase like protein, domain 1"/>
    <property type="match status" value="1"/>
</dbReference>
<dbReference type="SFLD" id="SFLDS00003">
    <property type="entry name" value="Haloacid_Dehalogenase"/>
    <property type="match status" value="1"/>
</dbReference>
<organism evidence="2 3">
    <name type="scientific">Luoshenia tenuis</name>
    <dbReference type="NCBI Taxonomy" id="2763654"/>
    <lineage>
        <taxon>Bacteria</taxon>
        <taxon>Bacillati</taxon>
        <taxon>Bacillota</taxon>
        <taxon>Clostridia</taxon>
        <taxon>Christensenellales</taxon>
        <taxon>Christensenellaceae</taxon>
        <taxon>Luoshenia</taxon>
    </lineage>
</organism>
<dbReference type="PANTHER" id="PTHR30390:SF8">
    <property type="entry name" value="SUGAR ISOMERASE (SIS)"/>
    <property type="match status" value="1"/>
</dbReference>
<dbReference type="GO" id="GO:0097367">
    <property type="term" value="F:carbohydrate derivative binding"/>
    <property type="evidence" value="ECO:0007669"/>
    <property type="project" value="InterPro"/>
</dbReference>
<dbReference type="GO" id="GO:1901135">
    <property type="term" value="P:carbohydrate derivative metabolic process"/>
    <property type="evidence" value="ECO:0007669"/>
    <property type="project" value="InterPro"/>
</dbReference>
<reference evidence="2" key="1">
    <citation type="submission" date="2020-08" db="EMBL/GenBank/DDBJ databases">
        <title>Genome public.</title>
        <authorList>
            <person name="Liu C."/>
            <person name="Sun Q."/>
        </authorList>
    </citation>
    <scope>NUCLEOTIDE SEQUENCE</scope>
    <source>
        <strain evidence="2">NSJ-44</strain>
    </source>
</reference>
<dbReference type="InterPro" id="IPR035461">
    <property type="entry name" value="GmhA/DiaA"/>
</dbReference>
<dbReference type="CDD" id="cd05006">
    <property type="entry name" value="SIS_GmhA"/>
    <property type="match status" value="1"/>
</dbReference>
<comment type="caution">
    <text evidence="2">The sequence shown here is derived from an EMBL/GenBank/DDBJ whole genome shotgun (WGS) entry which is preliminary data.</text>
</comment>
<dbReference type="PROSITE" id="PS51464">
    <property type="entry name" value="SIS"/>
    <property type="match status" value="1"/>
</dbReference>
<sequence length="465" mass="50867">MENINQLAAGLLRDYAADVAARVVRTDFETLGQIAADLIAAKERGATVFTAGNGGSGATASHMCNDLVKGCRVHGREGFRAQCLVDSSPIMTCLANDFSYDDVFAIQLRTFARRGDIFIGFSGSGNSENVLRAAKAAKELGMLVIGFSGRDGGKLAPLCDRVVIAPTDSMEQLEDMHMLYEHALVCIMHGILQDCWGVEYINYPDPERHFTAALFDFDGTVSLIREGWREIMIPYFTEVLSALHTGESPEALHALVADFVDKLTGKQTIFQCMRLDEEVQKRGGAACDPLVYKQEYLRRLGIHIADRVKGLENGSIAPEALLVPGAKDFLKALRAAGIRCYLASGTDEVDVLREARLLGVDQYFDGGVHGARDEILECSKELVIRDLLENGDIKPHQLLSFGDGYVEIELVKNVGGYSFGVASDEARKKGINEWKRQRLTAAGADAIIPDFTGYARIIHDVKEGI</sequence>
<evidence type="ECO:0000259" key="1">
    <source>
        <dbReference type="PROSITE" id="PS51464"/>
    </source>
</evidence>
<dbReference type="InterPro" id="IPR046348">
    <property type="entry name" value="SIS_dom_sf"/>
</dbReference>
<dbReference type="SFLD" id="SFLDG01129">
    <property type="entry name" value="C1.5:_HAD__Beta-PGM__Phosphata"/>
    <property type="match status" value="1"/>
</dbReference>
<dbReference type="EMBL" id="JACRSO010000001">
    <property type="protein sequence ID" value="MBC8527975.1"/>
    <property type="molecule type" value="Genomic_DNA"/>
</dbReference>
<dbReference type="InterPro" id="IPR050099">
    <property type="entry name" value="SIS_GmhA/DiaA_subfam"/>
</dbReference>
<dbReference type="Proteomes" id="UP000654279">
    <property type="component" value="Unassembled WGS sequence"/>
</dbReference>
<gene>
    <name evidence="2" type="ORF">H8699_00795</name>
</gene>
<dbReference type="SUPFAM" id="SSF53697">
    <property type="entry name" value="SIS domain"/>
    <property type="match status" value="1"/>
</dbReference>
<dbReference type="Pfam" id="PF13580">
    <property type="entry name" value="SIS_2"/>
    <property type="match status" value="1"/>
</dbReference>
<proteinExistence type="predicted"/>
<feature type="domain" description="SIS" evidence="1">
    <location>
        <begin position="35"/>
        <end position="194"/>
    </location>
</feature>
<evidence type="ECO:0000313" key="2">
    <source>
        <dbReference type="EMBL" id="MBC8527975.1"/>
    </source>
</evidence>
<evidence type="ECO:0000313" key="3">
    <source>
        <dbReference type="Proteomes" id="UP000654279"/>
    </source>
</evidence>
<dbReference type="Gene3D" id="3.40.50.1000">
    <property type="entry name" value="HAD superfamily/HAD-like"/>
    <property type="match status" value="1"/>
</dbReference>
<dbReference type="PANTHER" id="PTHR30390">
    <property type="entry name" value="SEDOHEPTULOSE 7-PHOSPHATE ISOMERASE / DNAA INITIATOR-ASSOCIATING FACTOR FOR REPLICATION INITIATION"/>
    <property type="match status" value="1"/>
</dbReference>
<dbReference type="RefSeq" id="WP_249284044.1">
    <property type="nucleotide sequence ID" value="NZ_JACRSO010000001.1"/>
</dbReference>
<accession>A0A926HLW0</accession>
<dbReference type="CDD" id="cd01427">
    <property type="entry name" value="HAD_like"/>
    <property type="match status" value="1"/>
</dbReference>
<dbReference type="InterPro" id="IPR036412">
    <property type="entry name" value="HAD-like_sf"/>
</dbReference>
<dbReference type="Pfam" id="PF00702">
    <property type="entry name" value="Hydrolase"/>
    <property type="match status" value="1"/>
</dbReference>
<keyword evidence="3" id="KW-1185">Reference proteome</keyword>